<evidence type="ECO:0000313" key="3">
    <source>
        <dbReference type="Proteomes" id="UP000188533"/>
    </source>
</evidence>
<reference evidence="2 3" key="2">
    <citation type="submission" date="2017-02" db="EMBL/GenBank/DDBJ databases">
        <title>A genome survey and senescence transcriptome analysis in Lentinula edodes.</title>
        <authorList>
            <person name="Sakamoto Y."/>
            <person name="Nakade K."/>
            <person name="Sato S."/>
            <person name="Yoshida Y."/>
            <person name="Miyazaki K."/>
            <person name="Natsume S."/>
            <person name="Konno N."/>
        </authorList>
    </citation>
    <scope>NUCLEOTIDE SEQUENCE [LARGE SCALE GENOMIC DNA]</scope>
    <source>
        <strain evidence="2 3">NBRC 111202</strain>
    </source>
</reference>
<evidence type="ECO:0000313" key="2">
    <source>
        <dbReference type="EMBL" id="GAW01125.1"/>
    </source>
</evidence>
<proteinExistence type="predicted"/>
<dbReference type="Proteomes" id="UP000188533">
    <property type="component" value="Unassembled WGS sequence"/>
</dbReference>
<evidence type="ECO:0000256" key="1">
    <source>
        <dbReference type="SAM" id="MobiDB-lite"/>
    </source>
</evidence>
<feature type="compositionally biased region" description="Polar residues" evidence="1">
    <location>
        <begin position="37"/>
        <end position="52"/>
    </location>
</feature>
<dbReference type="AlphaFoldDB" id="A0A1Q3E1K9"/>
<name>A0A1Q3E1K9_LENED</name>
<reference evidence="2 3" key="1">
    <citation type="submission" date="2016-08" db="EMBL/GenBank/DDBJ databases">
        <authorList>
            <consortium name="Lentinula edodes genome sequencing consortium"/>
            <person name="Sakamoto Y."/>
            <person name="Nakade K."/>
            <person name="Sato S."/>
            <person name="Yoshida Y."/>
            <person name="Miyazaki K."/>
            <person name="Natsume S."/>
            <person name="Konno N."/>
        </authorList>
    </citation>
    <scope>NUCLEOTIDE SEQUENCE [LARGE SCALE GENOMIC DNA]</scope>
    <source>
        <strain evidence="2 3">NBRC 111202</strain>
    </source>
</reference>
<dbReference type="EMBL" id="BDGU01000051">
    <property type="protein sequence ID" value="GAW01125.1"/>
    <property type="molecule type" value="Genomic_DNA"/>
</dbReference>
<gene>
    <name evidence="2" type="ORF">LENED_002704</name>
</gene>
<sequence>MASAKIATLLIRDPPPTVHRRSRNLLVRRLRGRLRNTNDSATSASPSPNSCTAPKDQGNRLRRQRPRGGVFVLGGCGADTRGVVSEFEE</sequence>
<comment type="caution">
    <text evidence="2">The sequence shown here is derived from an EMBL/GenBank/DDBJ whole genome shotgun (WGS) entry which is preliminary data.</text>
</comment>
<accession>A0A1Q3E1K9</accession>
<protein>
    <submittedName>
        <fullName evidence="2">Uncharacterized protein</fullName>
    </submittedName>
</protein>
<feature type="region of interest" description="Disordered" evidence="1">
    <location>
        <begin position="33"/>
        <end position="73"/>
    </location>
</feature>
<organism evidence="2 3">
    <name type="scientific">Lentinula edodes</name>
    <name type="common">Shiitake mushroom</name>
    <name type="synonym">Lentinus edodes</name>
    <dbReference type="NCBI Taxonomy" id="5353"/>
    <lineage>
        <taxon>Eukaryota</taxon>
        <taxon>Fungi</taxon>
        <taxon>Dikarya</taxon>
        <taxon>Basidiomycota</taxon>
        <taxon>Agaricomycotina</taxon>
        <taxon>Agaricomycetes</taxon>
        <taxon>Agaricomycetidae</taxon>
        <taxon>Agaricales</taxon>
        <taxon>Marasmiineae</taxon>
        <taxon>Omphalotaceae</taxon>
        <taxon>Lentinula</taxon>
    </lineage>
</organism>
<keyword evidence="3" id="KW-1185">Reference proteome</keyword>